<comment type="caution">
    <text evidence="1">The sequence shown here is derived from an EMBL/GenBank/DDBJ whole genome shotgun (WGS) entry which is preliminary data.</text>
</comment>
<dbReference type="OrthoDB" id="5518046at2"/>
<protein>
    <submittedName>
        <fullName evidence="1">DUF1795 domain-containing protein</fullName>
    </submittedName>
</protein>
<sequence>MAIYEVDEFSFEVPDGYVDRSMNLFFPREAMTRVRTQNLVITREPRTEETVVQQAAKLLKVFSTKVPGLKIIAQRDRPLGALPGREARAHATQQGHPVYQRYYFVGHYGTFISVIATSARAQSTQCDAVVERLLTSLRLKKR</sequence>
<proteinExistence type="predicted"/>
<dbReference type="InterPro" id="IPR014894">
    <property type="entry name" value="DcrB/EagT6"/>
</dbReference>
<dbReference type="Proteomes" id="UP000309215">
    <property type="component" value="Unassembled WGS sequence"/>
</dbReference>
<organism evidence="1 2">
    <name type="scientific">Polyangium fumosum</name>
    <dbReference type="NCBI Taxonomy" id="889272"/>
    <lineage>
        <taxon>Bacteria</taxon>
        <taxon>Pseudomonadati</taxon>
        <taxon>Myxococcota</taxon>
        <taxon>Polyangia</taxon>
        <taxon>Polyangiales</taxon>
        <taxon>Polyangiaceae</taxon>
        <taxon>Polyangium</taxon>
    </lineage>
</organism>
<dbReference type="InterPro" id="IPR016123">
    <property type="entry name" value="Mog1/PsbP_a/b/a-sand"/>
</dbReference>
<evidence type="ECO:0000313" key="2">
    <source>
        <dbReference type="Proteomes" id="UP000309215"/>
    </source>
</evidence>
<reference evidence="1 2" key="1">
    <citation type="submission" date="2019-04" db="EMBL/GenBank/DDBJ databases">
        <authorList>
            <person name="Li Y."/>
            <person name="Wang J."/>
        </authorList>
    </citation>
    <scope>NUCLEOTIDE SEQUENCE [LARGE SCALE GENOMIC DNA]</scope>
    <source>
        <strain evidence="1 2">DSM 14668</strain>
    </source>
</reference>
<evidence type="ECO:0000313" key="1">
    <source>
        <dbReference type="EMBL" id="TKC96360.1"/>
    </source>
</evidence>
<keyword evidence="2" id="KW-1185">Reference proteome</keyword>
<dbReference type="AlphaFoldDB" id="A0A4U1IQX6"/>
<dbReference type="SUPFAM" id="SSF55724">
    <property type="entry name" value="Mog1p/PsbP-like"/>
    <property type="match status" value="1"/>
</dbReference>
<dbReference type="Pfam" id="PF08786">
    <property type="entry name" value="DcrB"/>
    <property type="match status" value="1"/>
</dbReference>
<name>A0A4U1IQX6_9BACT</name>
<dbReference type="EMBL" id="SSMQ01000090">
    <property type="protein sequence ID" value="TKC96360.1"/>
    <property type="molecule type" value="Genomic_DNA"/>
</dbReference>
<accession>A0A4U1IQX6</accession>
<gene>
    <name evidence="1" type="ORF">E8A74_45985</name>
</gene>
<dbReference type="Gene3D" id="3.40.1000.10">
    <property type="entry name" value="Mog1/PsbP, alpha/beta/alpha sandwich"/>
    <property type="match status" value="1"/>
</dbReference>
<dbReference type="RefSeq" id="WP_136935532.1">
    <property type="nucleotide sequence ID" value="NZ_SSMQ01000090.1"/>
</dbReference>